<keyword evidence="3" id="KW-1185">Reference proteome</keyword>
<feature type="signal peptide" evidence="1">
    <location>
        <begin position="1"/>
        <end position="20"/>
    </location>
</feature>
<proteinExistence type="predicted"/>
<dbReference type="AlphaFoldDB" id="A0A368VDU4"/>
<keyword evidence="1" id="KW-0732">Signal</keyword>
<feature type="chain" id="PRO_5016736795" description="Outer membrane beta-barrel porin/alpha-amylase" evidence="1">
    <location>
        <begin position="21"/>
        <end position="279"/>
    </location>
</feature>
<dbReference type="Proteomes" id="UP000252733">
    <property type="component" value="Unassembled WGS sequence"/>
</dbReference>
<organism evidence="2 3">
    <name type="scientific">Marinilabilia salmonicolor</name>
    <dbReference type="NCBI Taxonomy" id="989"/>
    <lineage>
        <taxon>Bacteria</taxon>
        <taxon>Pseudomonadati</taxon>
        <taxon>Bacteroidota</taxon>
        <taxon>Bacteroidia</taxon>
        <taxon>Marinilabiliales</taxon>
        <taxon>Marinilabiliaceae</taxon>
        <taxon>Marinilabilia</taxon>
    </lineage>
</organism>
<evidence type="ECO:0000256" key="1">
    <source>
        <dbReference type="SAM" id="SignalP"/>
    </source>
</evidence>
<reference evidence="2 3" key="1">
    <citation type="submission" date="2018-07" db="EMBL/GenBank/DDBJ databases">
        <title>Freshwater and sediment microbial communities from various areas in North America, analyzing microbe dynamics in response to fracking.</title>
        <authorList>
            <person name="Lamendella R."/>
        </authorList>
    </citation>
    <scope>NUCLEOTIDE SEQUENCE [LARGE SCALE GENOMIC DNA]</scope>
    <source>
        <strain evidence="2 3">160A</strain>
    </source>
</reference>
<gene>
    <name evidence="2" type="ORF">DFO77_101107</name>
</gene>
<dbReference type="RefSeq" id="WP_114436140.1">
    <property type="nucleotide sequence ID" value="NZ_QPIZ01000001.1"/>
</dbReference>
<evidence type="ECO:0000313" key="2">
    <source>
        <dbReference type="EMBL" id="RCW39338.1"/>
    </source>
</evidence>
<protein>
    <recommendedName>
        <fullName evidence="4">Outer membrane beta-barrel porin/alpha-amylase</fullName>
    </recommendedName>
</protein>
<comment type="caution">
    <text evidence="2">The sequence shown here is derived from an EMBL/GenBank/DDBJ whole genome shotgun (WGS) entry which is preliminary data.</text>
</comment>
<evidence type="ECO:0000313" key="3">
    <source>
        <dbReference type="Proteomes" id="UP000252733"/>
    </source>
</evidence>
<dbReference type="EMBL" id="QPIZ01000001">
    <property type="protein sequence ID" value="RCW39338.1"/>
    <property type="molecule type" value="Genomic_DNA"/>
</dbReference>
<name>A0A368VDU4_9BACT</name>
<evidence type="ECO:0008006" key="4">
    <source>
        <dbReference type="Google" id="ProtNLM"/>
    </source>
</evidence>
<sequence>MKRKLFLTGLFCLVMLFANAQQYDFPSPVSFSPGLSGASDTTVWSLFSNPSGICDVGHIAAGCGYHNSFLIEALSSQTVFVVVPLSLFHGGIAYSRFGNELFNQQHFSVSMARDIAPCLKMGVRFRYLIRTIQNTEGAEVFTVDAGFSFDVSDDVVLSVYSRNPAGQSLKDDFSEQPLPSFLALACNVKLSPVFNITADLSHRNDLSRQLYGFMMSARVHSLVELRSSVSAKPVRLGFGASVWWEGFELTLAASHHDRLGLSSTAGIVWHLPAKRGGGK</sequence>
<accession>A0A368VDU4</accession>